<organism evidence="2 3">
    <name type="scientific">Desulfovibrio desulfuricans</name>
    <dbReference type="NCBI Taxonomy" id="876"/>
    <lineage>
        <taxon>Bacteria</taxon>
        <taxon>Pseudomonadati</taxon>
        <taxon>Thermodesulfobacteriota</taxon>
        <taxon>Desulfovibrionia</taxon>
        <taxon>Desulfovibrionales</taxon>
        <taxon>Desulfovibrionaceae</taxon>
        <taxon>Desulfovibrio</taxon>
    </lineage>
</organism>
<sequence>MVSRSCPPFAHPAGRRVYKKGPSRAVRRLAHWRKRPVFPQSCRQKPVAVAALAATAALRVMRGPQGKAGLPAWFPRPGLPVSSGAAWCEVHEPYGGGSAPALHGIPFSSRCSGYHCRAYFRRGQAGCQCRTRPRQGGCVCAPRLPRLRHGAGDTGQSASGRTGDRREPKQWAAKIPCQLAVQRNIRRRPEALSRLAARDLPRPTRSESR</sequence>
<evidence type="ECO:0000256" key="1">
    <source>
        <dbReference type="SAM" id="MobiDB-lite"/>
    </source>
</evidence>
<feature type="region of interest" description="Disordered" evidence="1">
    <location>
        <begin position="188"/>
        <end position="209"/>
    </location>
</feature>
<evidence type="ECO:0000313" key="2">
    <source>
        <dbReference type="EMBL" id="SFW17056.1"/>
    </source>
</evidence>
<name>A0AA94HQE6_DESDE</name>
<feature type="region of interest" description="Disordered" evidence="1">
    <location>
        <begin position="149"/>
        <end position="172"/>
    </location>
</feature>
<gene>
    <name evidence="2" type="ORF">SAMN02910291_00236</name>
</gene>
<dbReference type="Proteomes" id="UP000182680">
    <property type="component" value="Unassembled WGS sequence"/>
</dbReference>
<comment type="caution">
    <text evidence="2">The sequence shown here is derived from an EMBL/GenBank/DDBJ whole genome shotgun (WGS) entry which is preliminary data.</text>
</comment>
<proteinExistence type="predicted"/>
<reference evidence="3" key="1">
    <citation type="submission" date="2016-11" db="EMBL/GenBank/DDBJ databases">
        <authorList>
            <person name="Jaros S."/>
            <person name="Januszkiewicz K."/>
            <person name="Wedrychowicz H."/>
        </authorList>
    </citation>
    <scope>NUCLEOTIDE SEQUENCE [LARGE SCALE GENOMIC DNA]</scope>
    <source>
        <strain evidence="3">DSM 7057</strain>
    </source>
</reference>
<dbReference type="AlphaFoldDB" id="A0AA94HQE6"/>
<protein>
    <submittedName>
        <fullName evidence="2">Uncharacterized protein</fullName>
    </submittedName>
</protein>
<evidence type="ECO:0000313" key="3">
    <source>
        <dbReference type="Proteomes" id="UP000182680"/>
    </source>
</evidence>
<accession>A0AA94HQE6</accession>
<dbReference type="EMBL" id="FPIW01000003">
    <property type="protein sequence ID" value="SFW17056.1"/>
    <property type="molecule type" value="Genomic_DNA"/>
</dbReference>